<reference evidence="2 3" key="1">
    <citation type="submission" date="2018-08" db="EMBL/GenBank/DDBJ databases">
        <title>Paraburkholderia sp. DHOM06 isolated from forest soil.</title>
        <authorList>
            <person name="Gao Z.-H."/>
            <person name="Qiu L.-H."/>
        </authorList>
    </citation>
    <scope>NUCLEOTIDE SEQUENCE [LARGE SCALE GENOMIC DNA]</scope>
    <source>
        <strain evidence="2 3">DHOM06</strain>
    </source>
</reference>
<protein>
    <recommendedName>
        <fullName evidence="4">Type 4b pilus protein PilO2</fullName>
    </recommendedName>
</protein>
<evidence type="ECO:0000313" key="2">
    <source>
        <dbReference type="EMBL" id="RDU98744.1"/>
    </source>
</evidence>
<organism evidence="2 3">
    <name type="scientific">Trinickia dinghuensis</name>
    <dbReference type="NCBI Taxonomy" id="2291023"/>
    <lineage>
        <taxon>Bacteria</taxon>
        <taxon>Pseudomonadati</taxon>
        <taxon>Pseudomonadota</taxon>
        <taxon>Betaproteobacteria</taxon>
        <taxon>Burkholderiales</taxon>
        <taxon>Burkholderiaceae</taxon>
        <taxon>Trinickia</taxon>
    </lineage>
</organism>
<keyword evidence="1" id="KW-1133">Transmembrane helix</keyword>
<dbReference type="RefSeq" id="WP_115533560.1">
    <property type="nucleotide sequence ID" value="NZ_QRGA01000006.1"/>
</dbReference>
<evidence type="ECO:0000313" key="3">
    <source>
        <dbReference type="Proteomes" id="UP000256838"/>
    </source>
</evidence>
<name>A0A3D8K1H7_9BURK</name>
<dbReference type="Proteomes" id="UP000256838">
    <property type="component" value="Unassembled WGS sequence"/>
</dbReference>
<feature type="transmembrane region" description="Helical" evidence="1">
    <location>
        <begin position="185"/>
        <end position="206"/>
    </location>
</feature>
<sequence>MSAAIPVPIPGFGQAVAGLDWLELPGLDGKSTEVKQLGRGVNAAWQYIWSVKGKDGEYVAFVSKGEVKKRPAAAAALVRAAISEDTYLTLVDLGEGRLWVFAVSDGMPVNRMDRVADAIDLMGQVRDFLTSLPDPSKAPIYTDKPELFETLPYGLDIRPFSLEILGHSIKKRNFSKATFARHSTIPVAGIVAVALLASLAGGYAYYQDQADDAARRHAALLHRRQLAKRKKELASRVGAAINAAAPARIVVPAYVDALRDVPALISGWRLSAIECEGPDCTLTYKSQAFATWNGYLKAKPADWPAPSLDGDIQRVVQSVPVHLPSIAPRVAHALTQRDKVQLDLGNLAQIARPLGLTVTLQGGWDRVVAKATNVDDSWVPLRTGFSATGSAVLLKDLALRLPADAGVRSVSFKLDEKMTFDLKGEAYANP</sequence>
<dbReference type="EMBL" id="QRGA01000006">
    <property type="protein sequence ID" value="RDU98744.1"/>
    <property type="molecule type" value="Genomic_DNA"/>
</dbReference>
<keyword evidence="1" id="KW-0472">Membrane</keyword>
<dbReference type="Pfam" id="PF06864">
    <property type="entry name" value="PAP_PilO"/>
    <property type="match status" value="1"/>
</dbReference>
<comment type="caution">
    <text evidence="2">The sequence shown here is derived from an EMBL/GenBank/DDBJ whole genome shotgun (WGS) entry which is preliminary data.</text>
</comment>
<evidence type="ECO:0008006" key="4">
    <source>
        <dbReference type="Google" id="ProtNLM"/>
    </source>
</evidence>
<evidence type="ECO:0000256" key="1">
    <source>
        <dbReference type="SAM" id="Phobius"/>
    </source>
</evidence>
<dbReference type="OrthoDB" id="8594976at2"/>
<proteinExistence type="predicted"/>
<keyword evidence="3" id="KW-1185">Reference proteome</keyword>
<keyword evidence="1" id="KW-0812">Transmembrane</keyword>
<accession>A0A3D8K1H7</accession>
<dbReference type="InterPro" id="IPR009663">
    <property type="entry name" value="PAP_PilO"/>
</dbReference>
<gene>
    <name evidence="2" type="ORF">DWV00_10775</name>
</gene>
<dbReference type="AlphaFoldDB" id="A0A3D8K1H7"/>